<protein>
    <submittedName>
        <fullName evidence="3">SDR family oxidoreductase</fullName>
    </submittedName>
</protein>
<dbReference type="EMBL" id="CP060828">
    <property type="protein sequence ID" value="QNP68839.1"/>
    <property type="molecule type" value="Genomic_DNA"/>
</dbReference>
<evidence type="ECO:0000313" key="3">
    <source>
        <dbReference type="EMBL" id="QNP68839.1"/>
    </source>
</evidence>
<dbReference type="InterPro" id="IPR036291">
    <property type="entry name" value="NAD(P)-bd_dom_sf"/>
</dbReference>
<feature type="compositionally biased region" description="Basic and acidic residues" evidence="1">
    <location>
        <begin position="92"/>
        <end position="104"/>
    </location>
</feature>
<dbReference type="AlphaFoldDB" id="A0A7H0I7S3"/>
<dbReference type="Pfam" id="PF07993">
    <property type="entry name" value="NAD_binding_4"/>
    <property type="match status" value="1"/>
</dbReference>
<evidence type="ECO:0000313" key="4">
    <source>
        <dbReference type="Proteomes" id="UP000516052"/>
    </source>
</evidence>
<reference evidence="3 4" key="1">
    <citation type="submission" date="2020-08" db="EMBL/GenBank/DDBJ databases">
        <title>A novel species.</title>
        <authorList>
            <person name="Gao J."/>
        </authorList>
    </citation>
    <scope>NUCLEOTIDE SEQUENCE [LARGE SCALE GENOMIC DNA]</scope>
    <source>
        <strain evidence="3 4">CRXT-G-22</strain>
    </source>
</reference>
<dbReference type="InterPro" id="IPR013120">
    <property type="entry name" value="FAR_NAD-bd"/>
</dbReference>
<evidence type="ECO:0000256" key="1">
    <source>
        <dbReference type="SAM" id="MobiDB-lite"/>
    </source>
</evidence>
<name>A0A7H0I7S3_9ACTN</name>
<feature type="region of interest" description="Disordered" evidence="1">
    <location>
        <begin position="74"/>
        <end position="111"/>
    </location>
</feature>
<keyword evidence="4" id="KW-1185">Reference proteome</keyword>
<dbReference type="Proteomes" id="UP000516052">
    <property type="component" value="Chromosome"/>
</dbReference>
<dbReference type="SUPFAM" id="SSF51735">
    <property type="entry name" value="NAD(P)-binding Rossmann-fold domains"/>
    <property type="match status" value="1"/>
</dbReference>
<dbReference type="KEGG" id="sroi:IAG44_04805"/>
<dbReference type="RefSeq" id="WP_187745878.1">
    <property type="nucleotide sequence ID" value="NZ_CP060828.1"/>
</dbReference>
<gene>
    <name evidence="3" type="ORF">IAG44_04805</name>
</gene>
<organism evidence="3 4">
    <name type="scientific">Streptomyces roseirectus</name>
    <dbReference type="NCBI Taxonomy" id="2768066"/>
    <lineage>
        <taxon>Bacteria</taxon>
        <taxon>Bacillati</taxon>
        <taxon>Actinomycetota</taxon>
        <taxon>Actinomycetes</taxon>
        <taxon>Kitasatosporales</taxon>
        <taxon>Streptomycetaceae</taxon>
        <taxon>Streptomyces</taxon>
    </lineage>
</organism>
<dbReference type="Gene3D" id="3.40.50.720">
    <property type="entry name" value="NAD(P)-binding Rossmann-like Domain"/>
    <property type="match status" value="1"/>
</dbReference>
<sequence length="111" mass="11951">MSVLLTGATGFLGSRLCASLLRRKDREIVCVVRAPTVAQADERVRSRIREQDPDVAGSARLNCVPGDITEAAVSSPATAGAIGYPARRRRPSHTELESRSHEGKAPPSRCR</sequence>
<proteinExistence type="predicted"/>
<evidence type="ECO:0000259" key="2">
    <source>
        <dbReference type="Pfam" id="PF07993"/>
    </source>
</evidence>
<accession>A0A7H0I7S3</accession>
<feature type="domain" description="Thioester reductase (TE)" evidence="2">
    <location>
        <begin position="5"/>
        <end position="71"/>
    </location>
</feature>